<dbReference type="InterPro" id="IPR035906">
    <property type="entry name" value="MetI-like_sf"/>
</dbReference>
<dbReference type="STRING" id="1437875.CFRA_07125"/>
<feature type="transmembrane region" description="Helical" evidence="9">
    <location>
        <begin position="52"/>
        <end position="75"/>
    </location>
</feature>
<keyword evidence="5 9" id="KW-0812">Transmembrane</keyword>
<dbReference type="InterPro" id="IPR043429">
    <property type="entry name" value="ArtM/GltK/GlnP/TcyL/YhdX-like"/>
</dbReference>
<dbReference type="CDD" id="cd06261">
    <property type="entry name" value="TM_PBP2"/>
    <property type="match status" value="1"/>
</dbReference>
<dbReference type="PANTHER" id="PTHR30614:SF37">
    <property type="entry name" value="AMINO-ACID ABC TRANSPORTER PERMEASE PROTEIN YHDX-RELATED"/>
    <property type="match status" value="1"/>
</dbReference>
<accession>A0A1L7CT77</accession>
<keyword evidence="6" id="KW-0029">Amino-acid transport</keyword>
<evidence type="ECO:0000313" key="12">
    <source>
        <dbReference type="Proteomes" id="UP000185434"/>
    </source>
</evidence>
<dbReference type="RefSeq" id="WP_075664044.1">
    <property type="nucleotide sequence ID" value="NZ_CP009247.1"/>
</dbReference>
<dbReference type="KEGG" id="cfk:CFRA_07125"/>
<dbReference type="NCBIfam" id="TIGR01726">
    <property type="entry name" value="HEQRo_perm_3TM"/>
    <property type="match status" value="1"/>
</dbReference>
<name>A0A1L7CT77_9CORY</name>
<feature type="domain" description="ABC transmembrane type-1" evidence="10">
    <location>
        <begin position="16"/>
        <end position="217"/>
    </location>
</feature>
<evidence type="ECO:0000256" key="8">
    <source>
        <dbReference type="ARBA" id="ARBA00023136"/>
    </source>
</evidence>
<feature type="transmembrane region" description="Helical" evidence="9">
    <location>
        <begin position="95"/>
        <end position="113"/>
    </location>
</feature>
<feature type="transmembrane region" description="Helical" evidence="9">
    <location>
        <begin position="194"/>
        <end position="215"/>
    </location>
</feature>
<protein>
    <submittedName>
        <fullName evidence="11">Glutamate ABC transporter permease</fullName>
    </submittedName>
</protein>
<evidence type="ECO:0000259" key="10">
    <source>
        <dbReference type="PROSITE" id="PS50928"/>
    </source>
</evidence>
<dbReference type="GO" id="GO:0022857">
    <property type="term" value="F:transmembrane transporter activity"/>
    <property type="evidence" value="ECO:0007669"/>
    <property type="project" value="InterPro"/>
</dbReference>
<dbReference type="InterPro" id="IPR000515">
    <property type="entry name" value="MetI-like"/>
</dbReference>
<sequence>MDALLESMGSQLLPAFWTTVKLTVYSGAGALLLGVVLTAMRVSPIAVLRGAATSYVTVVRNTPLTLVVLFCSFGLHQNLGLQVADRESATFLADTNFRLAVLGFIAYTACFVAESLRSGVNTVHVGQAEAARALGLSFGQVFGQVVFPQAWRAAVVPLGNTLIALTKNTTIASVIGVAEASLLMKSQIENHANLSFLIFGVFALGFLVLTLPMGLGLGRLAERWAVKR</sequence>
<dbReference type="Proteomes" id="UP000185434">
    <property type="component" value="Chromosome"/>
</dbReference>
<dbReference type="GO" id="GO:0006865">
    <property type="term" value="P:amino acid transport"/>
    <property type="evidence" value="ECO:0007669"/>
    <property type="project" value="UniProtKB-KW"/>
</dbReference>
<keyword evidence="4" id="KW-1003">Cell membrane</keyword>
<dbReference type="SUPFAM" id="SSF161098">
    <property type="entry name" value="MetI-like"/>
    <property type="match status" value="1"/>
</dbReference>
<dbReference type="Gene3D" id="1.10.3720.10">
    <property type="entry name" value="MetI-like"/>
    <property type="match status" value="1"/>
</dbReference>
<dbReference type="EMBL" id="CP009247">
    <property type="protein sequence ID" value="APT89062.1"/>
    <property type="molecule type" value="Genomic_DNA"/>
</dbReference>
<dbReference type="PROSITE" id="PS50928">
    <property type="entry name" value="ABC_TM1"/>
    <property type="match status" value="1"/>
</dbReference>
<evidence type="ECO:0000256" key="2">
    <source>
        <dbReference type="ARBA" id="ARBA00010072"/>
    </source>
</evidence>
<evidence type="ECO:0000256" key="5">
    <source>
        <dbReference type="ARBA" id="ARBA00022692"/>
    </source>
</evidence>
<evidence type="ECO:0000256" key="9">
    <source>
        <dbReference type="RuleBase" id="RU363032"/>
    </source>
</evidence>
<reference evidence="11 12" key="1">
    <citation type="submission" date="2014-08" db="EMBL/GenBank/DDBJ databases">
        <title>Complete genome sequence of Corynebacterium frankenforstense ST18(T) (=DSM 45800(T)), isolated from raw cow milk.</title>
        <authorList>
            <person name="Ruckert C."/>
            <person name="Albersmeier A."/>
            <person name="Winkler A."/>
            <person name="Lipski A."/>
            <person name="Kalinowski J."/>
        </authorList>
    </citation>
    <scope>NUCLEOTIDE SEQUENCE [LARGE SCALE GENOMIC DNA]</scope>
    <source>
        <strain evidence="11 12">ST18</strain>
    </source>
</reference>
<gene>
    <name evidence="11" type="ORF">CFRA_07125</name>
</gene>
<dbReference type="PANTHER" id="PTHR30614">
    <property type="entry name" value="MEMBRANE COMPONENT OF AMINO ACID ABC TRANSPORTER"/>
    <property type="match status" value="1"/>
</dbReference>
<organism evidence="11 12">
    <name type="scientific">Corynebacterium frankenforstense DSM 45800</name>
    <dbReference type="NCBI Taxonomy" id="1437875"/>
    <lineage>
        <taxon>Bacteria</taxon>
        <taxon>Bacillati</taxon>
        <taxon>Actinomycetota</taxon>
        <taxon>Actinomycetes</taxon>
        <taxon>Mycobacteriales</taxon>
        <taxon>Corynebacteriaceae</taxon>
        <taxon>Corynebacterium</taxon>
    </lineage>
</organism>
<evidence type="ECO:0000256" key="3">
    <source>
        <dbReference type="ARBA" id="ARBA00022448"/>
    </source>
</evidence>
<evidence type="ECO:0000256" key="4">
    <source>
        <dbReference type="ARBA" id="ARBA00022475"/>
    </source>
</evidence>
<dbReference type="GO" id="GO:0043190">
    <property type="term" value="C:ATP-binding cassette (ABC) transporter complex"/>
    <property type="evidence" value="ECO:0007669"/>
    <property type="project" value="InterPro"/>
</dbReference>
<dbReference type="Pfam" id="PF00528">
    <property type="entry name" value="BPD_transp_1"/>
    <property type="match status" value="1"/>
</dbReference>
<comment type="similarity">
    <text evidence="2">Belongs to the binding-protein-dependent transport system permease family. HisMQ subfamily.</text>
</comment>
<keyword evidence="8 9" id="KW-0472">Membrane</keyword>
<keyword evidence="3 9" id="KW-0813">Transport</keyword>
<dbReference type="AlphaFoldDB" id="A0A1L7CT77"/>
<keyword evidence="12" id="KW-1185">Reference proteome</keyword>
<proteinExistence type="inferred from homology"/>
<evidence type="ECO:0000313" key="11">
    <source>
        <dbReference type="EMBL" id="APT89062.1"/>
    </source>
</evidence>
<keyword evidence="7 9" id="KW-1133">Transmembrane helix</keyword>
<evidence type="ECO:0000256" key="1">
    <source>
        <dbReference type="ARBA" id="ARBA00004651"/>
    </source>
</evidence>
<evidence type="ECO:0000256" key="6">
    <source>
        <dbReference type="ARBA" id="ARBA00022970"/>
    </source>
</evidence>
<dbReference type="OrthoDB" id="3181282at2"/>
<dbReference type="InterPro" id="IPR010065">
    <property type="entry name" value="AA_ABC_transptr_permease_3TM"/>
</dbReference>
<comment type="subcellular location">
    <subcellularLocation>
        <location evidence="1 9">Cell membrane</location>
        <topology evidence="1 9">Multi-pass membrane protein</topology>
    </subcellularLocation>
</comment>
<feature type="transmembrane region" description="Helical" evidence="9">
    <location>
        <begin position="22"/>
        <end position="40"/>
    </location>
</feature>
<evidence type="ECO:0000256" key="7">
    <source>
        <dbReference type="ARBA" id="ARBA00022989"/>
    </source>
</evidence>